<dbReference type="Pfam" id="PF16184">
    <property type="entry name" value="Cadherin_3"/>
    <property type="match status" value="5"/>
</dbReference>
<feature type="repeat" description="CSPG" evidence="4">
    <location>
        <begin position="256"/>
        <end position="355"/>
    </location>
</feature>
<keyword evidence="2" id="KW-0677">Repeat</keyword>
<keyword evidence="3" id="KW-0325">Glycoprotein</keyword>
<evidence type="ECO:0000256" key="1">
    <source>
        <dbReference type="ARBA" id="ARBA00022729"/>
    </source>
</evidence>
<dbReference type="eggNOG" id="KOG3597">
    <property type="taxonomic scope" value="Eukaryota"/>
</dbReference>
<feature type="repeat" description="CSPG" evidence="4">
    <location>
        <begin position="385"/>
        <end position="479"/>
    </location>
</feature>
<evidence type="ECO:0000256" key="2">
    <source>
        <dbReference type="ARBA" id="ARBA00022737"/>
    </source>
</evidence>
<proteinExistence type="predicted"/>
<evidence type="ECO:0000313" key="8">
    <source>
        <dbReference type="Proteomes" id="UP000028990"/>
    </source>
</evidence>
<dbReference type="STRING" id="885580.ENSFDAP00000011778"/>
<dbReference type="PANTHER" id="PTHR45739:SF12">
    <property type="entry name" value="CHONDROITIN SULFATE PROTEOGLYCAN 4-LIKE ISOFORM X2"/>
    <property type="match status" value="1"/>
</dbReference>
<dbReference type="PROSITE" id="PS51854">
    <property type="entry name" value="CSPG"/>
    <property type="match status" value="5"/>
</dbReference>
<keyword evidence="6" id="KW-0812">Transmembrane</keyword>
<keyword evidence="6" id="KW-1133">Transmembrane helix</keyword>
<feature type="repeat" description="CSPG" evidence="4">
    <location>
        <begin position="72"/>
        <end position="163"/>
    </location>
</feature>
<keyword evidence="1" id="KW-0732">Signal</keyword>
<dbReference type="PANTHER" id="PTHR45739">
    <property type="entry name" value="MATRIX PROTEIN, PUTATIVE-RELATED"/>
    <property type="match status" value="1"/>
</dbReference>
<sequence>MHGYLQKSVPEEGSLNPDGKFPLSFTQQDVDSGNILYVQTAPAPKQDHFFLDVINGSQMMSEVEIMLDIVPKLIPLEVQNITVQKGGSKALLEDYLKIPSKYFEGLDCEFVLLEPPKHGYVESSHFLRAKLMKFTRKQVENESIFYVHDGSETLLDNFTIFANNSELGKQSLPQTLFVTVESINDEALEITANKIVQVWVNSVTEITRGDLCAEDGDSSQQDLVYWITPPSNGHLALKSSPGKSIQNFTQAQINKGQVVFAHAGATVKEGDKVLIDQSKLDASNLLFKLSKYQRSSYEVWFQVTSLPHYGTIMVGERNITKEKPNFSQYIINKFGMTYLHDDSESLTDSFSFAVWPNEKSKSATKPEAGFLEELFNITITPVNDQAPELKTKGLRLQVLQGSRLVVGPEILKVEDPDSPPNEIRYMIIHNPNNGFLAMVNHSDVPCHQFTQADIDSCQVWFIQDGSPSSGVFYFRVTDGKHRPLYKLFHLDVIPISITLVNLTELLLPQGQTIVPVTNAHLSAVTNGRSSQIIYRIASPLQHGHLLIENQVVTSFAQEDLDSGKLSYHMINLTASEDQLQFSMFTSESNLTGQTLGIKVQPLLRVMSNLKVANRVAHQLRRKDLDASELANMTDSDPEYEVTEPPVHGRLVRRVVHSTVMEDATVFMQKDVDQGLLVLDAHANLTGTDVLNDSFTFLLRTDHVQPAIGYLLFTIVPPDLLLLQTFTSDVPLVTGEDLGTSVFSQKKPVVSSGFTMQMETRGKLTQTRWQAADPWGQRSGAEPHVDGTSSPMGVIWPPAATKVSPGASTQPRDSSYPLMVIIPLAAVFLLLIVISVTLCIWLLGQKAEKAKPRINPRTNLEPTTPSCKPERSITVPSVTVMPLIKSSRNPPAGLFRALQYEQMDPTMVKQIVKCAPWET</sequence>
<dbReference type="InterPro" id="IPR039005">
    <property type="entry name" value="CSPG_rpt"/>
</dbReference>
<gene>
    <name evidence="7" type="ORF">H920_06451</name>
</gene>
<keyword evidence="6" id="KW-0472">Membrane</keyword>
<reference evidence="7 8" key="1">
    <citation type="submission" date="2013-11" db="EMBL/GenBank/DDBJ databases">
        <title>The Damaraland mole rat (Fukomys damarensis) genome and evolution of African mole rats.</title>
        <authorList>
            <person name="Gladyshev V.N."/>
            <person name="Fang X."/>
        </authorList>
    </citation>
    <scope>NUCLEOTIDE SEQUENCE [LARGE SCALE GENOMIC DNA]</scope>
    <source>
        <tissue evidence="7">Liver</tissue>
    </source>
</reference>
<feature type="repeat" description="CSPG" evidence="4">
    <location>
        <begin position="496"/>
        <end position="584"/>
    </location>
</feature>
<feature type="repeat" description="CSPG" evidence="4">
    <location>
        <begin position="600"/>
        <end position="699"/>
    </location>
</feature>
<dbReference type="AlphaFoldDB" id="A0A091DPA3"/>
<evidence type="ECO:0000313" key="7">
    <source>
        <dbReference type="EMBL" id="KFO32115.1"/>
    </source>
</evidence>
<feature type="transmembrane region" description="Helical" evidence="6">
    <location>
        <begin position="817"/>
        <end position="842"/>
    </location>
</feature>
<dbReference type="EMBL" id="KN122211">
    <property type="protein sequence ID" value="KFO32115.1"/>
    <property type="molecule type" value="Genomic_DNA"/>
</dbReference>
<accession>A0A091DPA3</accession>
<protein>
    <submittedName>
        <fullName evidence="7">Chondroitin sulfate proteoglycan 4</fullName>
    </submittedName>
</protein>
<dbReference type="InterPro" id="IPR051561">
    <property type="entry name" value="FRAS1_ECM"/>
</dbReference>
<evidence type="ECO:0000256" key="4">
    <source>
        <dbReference type="PROSITE-ProRule" id="PRU01201"/>
    </source>
</evidence>
<evidence type="ECO:0000256" key="3">
    <source>
        <dbReference type="ARBA" id="ARBA00023180"/>
    </source>
</evidence>
<evidence type="ECO:0000256" key="5">
    <source>
        <dbReference type="SAM" id="MobiDB-lite"/>
    </source>
</evidence>
<dbReference type="GO" id="GO:0009653">
    <property type="term" value="P:anatomical structure morphogenesis"/>
    <property type="evidence" value="ECO:0007669"/>
    <property type="project" value="TreeGrafter"/>
</dbReference>
<evidence type="ECO:0000256" key="6">
    <source>
        <dbReference type="SAM" id="Phobius"/>
    </source>
</evidence>
<dbReference type="Proteomes" id="UP000028990">
    <property type="component" value="Unassembled WGS sequence"/>
</dbReference>
<organism evidence="7 8">
    <name type="scientific">Fukomys damarensis</name>
    <name type="common">Damaraland mole rat</name>
    <name type="synonym">Cryptomys damarensis</name>
    <dbReference type="NCBI Taxonomy" id="885580"/>
    <lineage>
        <taxon>Eukaryota</taxon>
        <taxon>Metazoa</taxon>
        <taxon>Chordata</taxon>
        <taxon>Craniata</taxon>
        <taxon>Vertebrata</taxon>
        <taxon>Euteleostomi</taxon>
        <taxon>Mammalia</taxon>
        <taxon>Eutheria</taxon>
        <taxon>Euarchontoglires</taxon>
        <taxon>Glires</taxon>
        <taxon>Rodentia</taxon>
        <taxon>Hystricomorpha</taxon>
        <taxon>Bathyergidae</taxon>
        <taxon>Fukomys</taxon>
    </lineage>
</organism>
<name>A0A091DPA3_FUKDA</name>
<feature type="region of interest" description="Disordered" evidence="5">
    <location>
        <begin position="1"/>
        <end position="21"/>
    </location>
</feature>
<keyword evidence="8" id="KW-1185">Reference proteome</keyword>